<dbReference type="PANTHER" id="PTHR36513:SF1">
    <property type="entry name" value="TRANSMEMBRANE PROTEIN"/>
    <property type="match status" value="1"/>
</dbReference>
<feature type="transmembrane region" description="Helical" evidence="2">
    <location>
        <begin position="256"/>
        <end position="276"/>
    </location>
</feature>
<evidence type="ECO:0000313" key="3">
    <source>
        <dbReference type="EMBL" id="OEH76679.1"/>
    </source>
</evidence>
<comment type="caution">
    <text evidence="3">The sequence shown here is derived from an EMBL/GenBank/DDBJ whole genome shotgun (WGS) entry which is preliminary data.</text>
</comment>
<gene>
    <name evidence="3" type="ORF">cyc_08313</name>
</gene>
<dbReference type="Pfam" id="PF05990">
    <property type="entry name" value="DUF900"/>
    <property type="match status" value="1"/>
</dbReference>
<feature type="compositionally biased region" description="Polar residues" evidence="1">
    <location>
        <begin position="81"/>
        <end position="98"/>
    </location>
</feature>
<dbReference type="InterPro" id="IPR010297">
    <property type="entry name" value="DUF900_hydrolase"/>
</dbReference>
<feature type="compositionally biased region" description="Polar residues" evidence="1">
    <location>
        <begin position="36"/>
        <end position="48"/>
    </location>
</feature>
<dbReference type="VEuPathDB" id="ToxoDB:cyc_08313"/>
<dbReference type="InterPro" id="IPR029058">
    <property type="entry name" value="AB_hydrolase_fold"/>
</dbReference>
<protein>
    <recommendedName>
        <fullName evidence="5">Transmembrane protein</fullName>
    </recommendedName>
</protein>
<dbReference type="Proteomes" id="UP000095192">
    <property type="component" value="Unassembled WGS sequence"/>
</dbReference>
<keyword evidence="2" id="KW-0812">Transmembrane</keyword>
<evidence type="ECO:0008006" key="5">
    <source>
        <dbReference type="Google" id="ProtNLM"/>
    </source>
</evidence>
<keyword evidence="2" id="KW-0472">Membrane</keyword>
<dbReference type="EMBL" id="JROU02001372">
    <property type="protein sequence ID" value="OEH76679.1"/>
    <property type="molecule type" value="Genomic_DNA"/>
</dbReference>
<keyword evidence="4" id="KW-1185">Reference proteome</keyword>
<feature type="transmembrane region" description="Helical" evidence="2">
    <location>
        <begin position="327"/>
        <end position="346"/>
    </location>
</feature>
<evidence type="ECO:0000256" key="1">
    <source>
        <dbReference type="SAM" id="MobiDB-lite"/>
    </source>
</evidence>
<evidence type="ECO:0000313" key="4">
    <source>
        <dbReference type="Proteomes" id="UP000095192"/>
    </source>
</evidence>
<feature type="region of interest" description="Disordered" evidence="1">
    <location>
        <begin position="1"/>
        <end position="141"/>
    </location>
</feature>
<dbReference type="FunCoup" id="A0A1D3CZV3">
    <property type="interactions" value="1"/>
</dbReference>
<organism evidence="3 4">
    <name type="scientific">Cyclospora cayetanensis</name>
    <dbReference type="NCBI Taxonomy" id="88456"/>
    <lineage>
        <taxon>Eukaryota</taxon>
        <taxon>Sar</taxon>
        <taxon>Alveolata</taxon>
        <taxon>Apicomplexa</taxon>
        <taxon>Conoidasida</taxon>
        <taxon>Coccidia</taxon>
        <taxon>Eucoccidiorida</taxon>
        <taxon>Eimeriorina</taxon>
        <taxon>Eimeriidae</taxon>
        <taxon>Cyclospora</taxon>
    </lineage>
</organism>
<feature type="transmembrane region" description="Helical" evidence="2">
    <location>
        <begin position="297"/>
        <end position="321"/>
    </location>
</feature>
<name>A0A1D3CZV3_9EIME</name>
<dbReference type="InParanoid" id="A0A1D3CZV3"/>
<dbReference type="VEuPathDB" id="ToxoDB:LOC113147340"/>
<reference evidence="3 4" key="1">
    <citation type="journal article" date="2016" name="BMC Genomics">
        <title>Comparative genomics reveals Cyclospora cayetanensis possesses coccidia-like metabolism and invasion components but unique surface antigens.</title>
        <authorList>
            <person name="Liu S."/>
            <person name="Wang L."/>
            <person name="Zheng H."/>
            <person name="Xu Z."/>
            <person name="Roellig D.M."/>
            <person name="Li N."/>
            <person name="Frace M.A."/>
            <person name="Tang K."/>
            <person name="Arrowood M.J."/>
            <person name="Moss D.M."/>
            <person name="Zhang L."/>
            <person name="Feng Y."/>
            <person name="Xiao L."/>
        </authorList>
    </citation>
    <scope>NUCLEOTIDE SEQUENCE [LARGE SCALE GENOMIC DNA]</scope>
    <source>
        <strain evidence="3 4">CHN_HEN01</strain>
    </source>
</reference>
<evidence type="ECO:0000256" key="2">
    <source>
        <dbReference type="SAM" id="Phobius"/>
    </source>
</evidence>
<dbReference type="SUPFAM" id="SSF53474">
    <property type="entry name" value="alpha/beta-Hydrolases"/>
    <property type="match status" value="1"/>
</dbReference>
<dbReference type="PANTHER" id="PTHR36513">
    <property type="entry name" value="ABC TRANSMEMBRANE TYPE-1 DOMAIN-CONTAINING PROTEIN"/>
    <property type="match status" value="1"/>
</dbReference>
<accession>A0A1D3CZV3</accession>
<proteinExistence type="predicted"/>
<sequence>MATYTWRPSLAPPVGAVSKHEERSQAPSVEDGAVSCDSSSGAKGSFESTGLLPVSGSSRTPVTGRRSQPISQKGPRPKTQPPQASAIPTLQSESQDPQRATEVMRAEDPVGSLHPPSEGHQGGFVGPAGTAAHGLPHPSDAPLEDACSASPISMSVKKSSETPSGFLPLEAAWGDLPIQRGASAGDIFSVPAQFGPASEGSAAPSSTATLDVAALNRTMYIRSPLGSFREPLVHMKLREFARAHHGVFGTCTLNGVAAWILTTQFLAVLAGLMACPDDGWDLTKKPFINASTGEGGFFIYCFSSTLLTYLLALKFAGPLMLRASFKVSQLFSTLLVCIGFSIQIWYTREGMLVCAPGKPLEHLRTRTVLLINAVYTQLQLLMFVCSAFNSLYWPRLYEWWFCKYSIRLWRLVKKHKIKLDIPDAVKRTVEAAGPRARSTDEQARNNTGMYFEAHGHSFKQWLQSWGRSLLFWRRQKNCTLGPVSVVFYVGQVDSEERPHGFGRWQSDAFHGESIVGYWYHGKPIGPFKSREFGTGSGFMCIRIAWCKAKKGVLRFDTTFGISDAECCVSGAFFRTFPRVTTYTMDSGLSEDAVHGQLPTIAKGLMGHTKPAAAVLVSRDAEELQEPVATLSHGREREVETLRTDRRARFVPSVSSMSLQGPFLNRDFAVSNVASVDLFIPCGFLRAVSETLPADRDISQLEIRPTPKTQSFDFGKAHSGHRLMWQASMIPAAVRRKAQGLFKWRSDHNHASISKDEYYKHSMRLVIERMDPHLPNFGLADKTELHITVDVEHGLYVGGWVPTAELLAVTGPKDGPHLDPSEAPEMNGDQCLFGEASADYNLPVHALADKPPHGVKRKVSVSQTRAKGLHQRLGHALQVKQNMRQVDIRRAFKMVHAGNKPLEDFIQEKPRIRRQTYDTLGKSLVVTVKQPLLRLPQVEPPRLSPGRELRNSRVTNVLDPMNRLDKPFAWAEEQPELHVEGWRRAEEAGLPEAMVFVHGYNTNDVQSMQIMAQMAAFGNFPPYIKPFLFTWPAGENFMEFFDARENAKNPQLHAAFTDFLKSLRDNGIRQIHLLAHSLGSRMLIMSLHRIEQEDMLLKMTHLEDLGDGHAQLRLADQRKLHIVSLNFLNPEFFLDDFVAKEYSFLRQYCSNISIFCDAHDGALWWSELFSGKQALGRSVFGLYARSNDSESCVGEQENDLRKPPLYASSTAYFQGYEPEHLHADTRDWLDVDVIDMTWLGSNVHALRHSYWSLNREVIEDLRELIVTRKRARHRTSRLDRREGNVWVYRVAPSSLTSIFDSDI</sequence>
<keyword evidence="2" id="KW-1133">Transmembrane helix</keyword>
<feature type="compositionally biased region" description="Polar residues" evidence="1">
    <location>
        <begin position="55"/>
        <end position="71"/>
    </location>
</feature>
<dbReference type="VEuPathDB" id="ToxoDB:LOC34624072"/>